<feature type="signal peptide" evidence="1">
    <location>
        <begin position="1"/>
        <end position="15"/>
    </location>
</feature>
<dbReference type="EMBL" id="CAXAMN010028005">
    <property type="protein sequence ID" value="CAK9114398.1"/>
    <property type="molecule type" value="Genomic_DNA"/>
</dbReference>
<evidence type="ECO:0000313" key="3">
    <source>
        <dbReference type="Proteomes" id="UP001642484"/>
    </source>
</evidence>
<dbReference type="Proteomes" id="UP001642484">
    <property type="component" value="Unassembled WGS sequence"/>
</dbReference>
<reference evidence="2 3" key="1">
    <citation type="submission" date="2024-02" db="EMBL/GenBank/DDBJ databases">
        <authorList>
            <person name="Chen Y."/>
            <person name="Shah S."/>
            <person name="Dougan E. K."/>
            <person name="Thang M."/>
            <person name="Chan C."/>
        </authorList>
    </citation>
    <scope>NUCLEOTIDE SEQUENCE [LARGE SCALE GENOMIC DNA]</scope>
</reference>
<sequence>MASLLVASLLMAAESCSPAGGWERTSAEVQWAAAQMVIQGFSDGQRTCGAGYSYNDYNSQDEEIFNQSACGDDEPLSFVLVRNLTILKGSANCTEALIGGFRSSAACGVDPPAAGTAGTYFLCQAEDAGGLCKGVLNTNGNIHLGFETGAVSDPGYDCSAGSTCTDVALCSIGNTGASTRAAQWTLVLALSRIFFWLSSQNDLF</sequence>
<protein>
    <submittedName>
        <fullName evidence="2">Uncharacterized protein</fullName>
    </submittedName>
</protein>
<keyword evidence="1" id="KW-0732">Signal</keyword>
<name>A0ABP0SPR7_9DINO</name>
<proteinExistence type="predicted"/>
<gene>
    <name evidence="2" type="ORF">CCMP2556_LOCUS52893</name>
</gene>
<evidence type="ECO:0000256" key="1">
    <source>
        <dbReference type="SAM" id="SignalP"/>
    </source>
</evidence>
<evidence type="ECO:0000313" key="2">
    <source>
        <dbReference type="EMBL" id="CAK9114398.1"/>
    </source>
</evidence>
<feature type="chain" id="PRO_5045079885" evidence="1">
    <location>
        <begin position="16"/>
        <end position="204"/>
    </location>
</feature>
<accession>A0ABP0SPR7</accession>
<organism evidence="2 3">
    <name type="scientific">Durusdinium trenchii</name>
    <dbReference type="NCBI Taxonomy" id="1381693"/>
    <lineage>
        <taxon>Eukaryota</taxon>
        <taxon>Sar</taxon>
        <taxon>Alveolata</taxon>
        <taxon>Dinophyceae</taxon>
        <taxon>Suessiales</taxon>
        <taxon>Symbiodiniaceae</taxon>
        <taxon>Durusdinium</taxon>
    </lineage>
</organism>
<keyword evidence="3" id="KW-1185">Reference proteome</keyword>
<comment type="caution">
    <text evidence="2">The sequence shown here is derived from an EMBL/GenBank/DDBJ whole genome shotgun (WGS) entry which is preliminary data.</text>
</comment>